<dbReference type="InterPro" id="IPR050833">
    <property type="entry name" value="Poly_Biosynth_Transport"/>
</dbReference>
<dbReference type="CDD" id="cd13127">
    <property type="entry name" value="MATE_tuaB_like"/>
    <property type="match status" value="1"/>
</dbReference>
<evidence type="ECO:0000256" key="1">
    <source>
        <dbReference type="ARBA" id="ARBA00004651"/>
    </source>
</evidence>
<evidence type="ECO:0000256" key="7">
    <source>
        <dbReference type="SAM" id="Phobius"/>
    </source>
</evidence>
<dbReference type="RefSeq" id="WP_138930691.1">
    <property type="nucleotide sequence ID" value="NZ_SWMU01000001.1"/>
</dbReference>
<dbReference type="PANTHER" id="PTHR30250:SF10">
    <property type="entry name" value="LIPOPOLYSACCHARIDE BIOSYNTHESIS PROTEIN WZXC"/>
    <property type="match status" value="1"/>
</dbReference>
<comment type="similarity">
    <text evidence="2">Belongs to the polysaccharide synthase family.</text>
</comment>
<feature type="transmembrane region" description="Helical" evidence="7">
    <location>
        <begin position="167"/>
        <end position="187"/>
    </location>
</feature>
<keyword evidence="6 7" id="KW-0472">Membrane</keyword>
<feature type="transmembrane region" description="Helical" evidence="7">
    <location>
        <begin position="381"/>
        <end position="401"/>
    </location>
</feature>
<dbReference type="AlphaFoldDB" id="A0A4U5TRU0"/>
<comment type="caution">
    <text evidence="8">The sequence shown here is derived from an EMBL/GenBank/DDBJ whole genome shotgun (WGS) entry which is preliminary data.</text>
</comment>
<dbReference type="OrthoDB" id="9770347at2"/>
<comment type="subcellular location">
    <subcellularLocation>
        <location evidence="1">Cell membrane</location>
        <topology evidence="1">Multi-pass membrane protein</topology>
    </subcellularLocation>
</comment>
<evidence type="ECO:0000313" key="9">
    <source>
        <dbReference type="Proteomes" id="UP000306552"/>
    </source>
</evidence>
<feature type="transmembrane region" description="Helical" evidence="7">
    <location>
        <begin position="111"/>
        <end position="128"/>
    </location>
</feature>
<dbReference type="GO" id="GO:0005886">
    <property type="term" value="C:plasma membrane"/>
    <property type="evidence" value="ECO:0007669"/>
    <property type="project" value="UniProtKB-SubCell"/>
</dbReference>
<proteinExistence type="inferred from homology"/>
<accession>A0A4U5TRU0</accession>
<evidence type="ECO:0000256" key="4">
    <source>
        <dbReference type="ARBA" id="ARBA00022692"/>
    </source>
</evidence>
<reference evidence="8 9" key="1">
    <citation type="submission" date="2019-04" db="EMBL/GenBank/DDBJ databases">
        <title>Psychroflexus halotolerans sp. nov., isolated from a marine solar saltern.</title>
        <authorList>
            <person name="Feng X."/>
        </authorList>
    </citation>
    <scope>NUCLEOTIDE SEQUENCE [LARGE SCALE GENOMIC DNA]</scope>
    <source>
        <strain evidence="8 9">WDS2C27</strain>
    </source>
</reference>
<feature type="transmembrane region" description="Helical" evidence="7">
    <location>
        <begin position="140"/>
        <end position="161"/>
    </location>
</feature>
<evidence type="ECO:0000256" key="3">
    <source>
        <dbReference type="ARBA" id="ARBA00022475"/>
    </source>
</evidence>
<feature type="transmembrane region" description="Helical" evidence="7">
    <location>
        <begin position="323"/>
        <end position="350"/>
    </location>
</feature>
<evidence type="ECO:0000256" key="6">
    <source>
        <dbReference type="ARBA" id="ARBA00023136"/>
    </source>
</evidence>
<keyword evidence="5 7" id="KW-1133">Transmembrane helix</keyword>
<keyword evidence="4 7" id="KW-0812">Transmembrane</keyword>
<dbReference type="EMBL" id="SWMU01000001">
    <property type="protein sequence ID" value="TKS56987.1"/>
    <property type="molecule type" value="Genomic_DNA"/>
</dbReference>
<feature type="transmembrane region" description="Helical" evidence="7">
    <location>
        <begin position="79"/>
        <end position="105"/>
    </location>
</feature>
<evidence type="ECO:0000256" key="2">
    <source>
        <dbReference type="ARBA" id="ARBA00007430"/>
    </source>
</evidence>
<dbReference type="NCBIfam" id="NF007773">
    <property type="entry name" value="PRK10459.1"/>
    <property type="match status" value="1"/>
</dbReference>
<gene>
    <name evidence="8" type="ORF">FCN74_00765</name>
</gene>
<dbReference type="Pfam" id="PF13440">
    <property type="entry name" value="Polysacc_synt_3"/>
    <property type="match status" value="1"/>
</dbReference>
<organism evidence="8 9">
    <name type="scientific">Mesohalobacter halotolerans</name>
    <dbReference type="NCBI Taxonomy" id="1883405"/>
    <lineage>
        <taxon>Bacteria</taxon>
        <taxon>Pseudomonadati</taxon>
        <taxon>Bacteroidota</taxon>
        <taxon>Flavobacteriia</taxon>
        <taxon>Flavobacteriales</taxon>
        <taxon>Flavobacteriaceae</taxon>
        <taxon>Mesohalobacter</taxon>
    </lineage>
</organism>
<name>A0A4U5TRU0_9FLAO</name>
<keyword evidence="3" id="KW-1003">Cell membrane</keyword>
<protein>
    <submittedName>
        <fullName evidence="8">MOP flippase family protein</fullName>
    </submittedName>
</protein>
<evidence type="ECO:0000256" key="5">
    <source>
        <dbReference type="ARBA" id="ARBA00022989"/>
    </source>
</evidence>
<sequence length="431" mass="47888">MSLKKQAVSGVKWSAVSTITIAIVGLLKISVLARFLDAEDFGLMALVTFVLGFMNLFMDMGLTSAILHKQGITNQEYASLYWINITFSLILFGLISLSSPAIAFFYDEAELKTLIPIMAVSIMLSALGKQFKTIEQKNLNFKYIAITDIIGAVFGLGVGLIMAIQGFGVYALVYAALTQYAISNAIYFAKGVKNRGMIFHFKYQETKFFLKIGIYQVGGQIVNYFNRDLDILLIGKFFGAEILGGYSLAKQLVQRPMQILNPIISKVASPVLSLSQGDDVQLKRRFLKLINIVATANLTAYGLLALFAYPIVFLLYGSEFTDIYVLVQILSAYMFIRSVSSPVGSLVIATGRTDYEFYWNLFVLLIMPISIYIGAQFSIEIVALSILLAMTILLIPAWKLLINRLCGATMLEYFGSFVPKWGKMIRLIKAL</sequence>
<evidence type="ECO:0000313" key="8">
    <source>
        <dbReference type="EMBL" id="TKS56987.1"/>
    </source>
</evidence>
<feature type="transmembrane region" description="Helical" evidence="7">
    <location>
        <begin position="41"/>
        <end position="58"/>
    </location>
</feature>
<dbReference type="PANTHER" id="PTHR30250">
    <property type="entry name" value="PST FAMILY PREDICTED COLANIC ACID TRANSPORTER"/>
    <property type="match status" value="1"/>
</dbReference>
<feature type="transmembrane region" description="Helical" evidence="7">
    <location>
        <begin position="289"/>
        <end position="317"/>
    </location>
</feature>
<feature type="transmembrane region" description="Helical" evidence="7">
    <location>
        <begin position="357"/>
        <end position="375"/>
    </location>
</feature>
<feature type="transmembrane region" description="Helical" evidence="7">
    <location>
        <begin position="12"/>
        <end position="35"/>
    </location>
</feature>
<keyword evidence="9" id="KW-1185">Reference proteome</keyword>
<dbReference type="Proteomes" id="UP000306552">
    <property type="component" value="Unassembled WGS sequence"/>
</dbReference>